<dbReference type="InParanoid" id="A0A2P5E8B5"/>
<comment type="caution">
    <text evidence="2">The sequence shown here is derived from an EMBL/GenBank/DDBJ whole genome shotgun (WGS) entry which is preliminary data.</text>
</comment>
<proteinExistence type="predicted"/>
<dbReference type="Proteomes" id="UP000237000">
    <property type="component" value="Unassembled WGS sequence"/>
</dbReference>
<feature type="compositionally biased region" description="Low complexity" evidence="1">
    <location>
        <begin position="157"/>
        <end position="166"/>
    </location>
</feature>
<dbReference type="EMBL" id="JXTC01000208">
    <property type="protein sequence ID" value="PON81789.1"/>
    <property type="molecule type" value="Genomic_DNA"/>
</dbReference>
<organism evidence="2 3">
    <name type="scientific">Trema orientale</name>
    <name type="common">Charcoal tree</name>
    <name type="synonym">Celtis orientalis</name>
    <dbReference type="NCBI Taxonomy" id="63057"/>
    <lineage>
        <taxon>Eukaryota</taxon>
        <taxon>Viridiplantae</taxon>
        <taxon>Streptophyta</taxon>
        <taxon>Embryophyta</taxon>
        <taxon>Tracheophyta</taxon>
        <taxon>Spermatophyta</taxon>
        <taxon>Magnoliopsida</taxon>
        <taxon>eudicotyledons</taxon>
        <taxon>Gunneridae</taxon>
        <taxon>Pentapetalae</taxon>
        <taxon>rosids</taxon>
        <taxon>fabids</taxon>
        <taxon>Rosales</taxon>
        <taxon>Cannabaceae</taxon>
        <taxon>Trema</taxon>
    </lineage>
</organism>
<sequence>MEEMQEKLDSLQPRQRLLISFDKTGATWRAIKENQKYFPRLIGVLVRKNTEPFHKSWAKVPAEQKAKIEPGVKNWKNELNEHFKVNGGDEHNLDLPQARRSVPPDMTQEVWNKCVDYFSSEEFRSAPPRIDETLIADEVLGVRRGYRRGVGPKLKGAASTSSTAASPPRDPPVPDSELRDFFSQTQSYLAAAHQRESVLLAQRDAERQDFNEQLRYMSSALARLVPGFHMSIQPPAAPDILPMPPPPTLPPRFRSEPPPSTSDPQDNADEDDTDLDS</sequence>
<dbReference type="OrthoDB" id="10392913at2759"/>
<feature type="region of interest" description="Disordered" evidence="1">
    <location>
        <begin position="235"/>
        <end position="277"/>
    </location>
</feature>
<evidence type="ECO:0000313" key="3">
    <source>
        <dbReference type="Proteomes" id="UP000237000"/>
    </source>
</evidence>
<feature type="region of interest" description="Disordered" evidence="1">
    <location>
        <begin position="150"/>
        <end position="178"/>
    </location>
</feature>
<dbReference type="AlphaFoldDB" id="A0A2P5E8B5"/>
<protein>
    <submittedName>
        <fullName evidence="2">Uncharacterized protein</fullName>
    </submittedName>
</protein>
<feature type="compositionally biased region" description="Acidic residues" evidence="1">
    <location>
        <begin position="266"/>
        <end position="277"/>
    </location>
</feature>
<reference evidence="3" key="1">
    <citation type="submission" date="2016-06" db="EMBL/GenBank/DDBJ databases">
        <title>Parallel loss of symbiosis genes in relatives of nitrogen-fixing non-legume Parasponia.</title>
        <authorList>
            <person name="Van Velzen R."/>
            <person name="Holmer R."/>
            <person name="Bu F."/>
            <person name="Rutten L."/>
            <person name="Van Zeijl A."/>
            <person name="Liu W."/>
            <person name="Santuari L."/>
            <person name="Cao Q."/>
            <person name="Sharma T."/>
            <person name="Shen D."/>
            <person name="Roswanjaya Y."/>
            <person name="Wardhani T."/>
            <person name="Kalhor M.S."/>
            <person name="Jansen J."/>
            <person name="Van den Hoogen J."/>
            <person name="Gungor B."/>
            <person name="Hartog M."/>
            <person name="Hontelez J."/>
            <person name="Verver J."/>
            <person name="Yang W.-C."/>
            <person name="Schijlen E."/>
            <person name="Repin R."/>
            <person name="Schilthuizen M."/>
            <person name="Schranz E."/>
            <person name="Heidstra R."/>
            <person name="Miyata K."/>
            <person name="Fedorova E."/>
            <person name="Kohlen W."/>
            <person name="Bisseling T."/>
            <person name="Smit S."/>
            <person name="Geurts R."/>
        </authorList>
    </citation>
    <scope>NUCLEOTIDE SEQUENCE [LARGE SCALE GENOMIC DNA]</scope>
    <source>
        <strain evidence="3">cv. RG33-2</strain>
    </source>
</reference>
<evidence type="ECO:0000313" key="2">
    <source>
        <dbReference type="EMBL" id="PON81789.1"/>
    </source>
</evidence>
<evidence type="ECO:0000256" key="1">
    <source>
        <dbReference type="SAM" id="MobiDB-lite"/>
    </source>
</evidence>
<gene>
    <name evidence="2" type="ORF">TorRG33x02_224000</name>
</gene>
<accession>A0A2P5E8B5</accession>
<name>A0A2P5E8B5_TREOI</name>
<feature type="compositionally biased region" description="Pro residues" evidence="1">
    <location>
        <begin position="235"/>
        <end position="261"/>
    </location>
</feature>
<keyword evidence="3" id="KW-1185">Reference proteome</keyword>